<name>A0A085ZBC8_9FLAO</name>
<gene>
    <name evidence="2" type="ORF">IX38_16895</name>
</gene>
<evidence type="ECO:0000256" key="1">
    <source>
        <dbReference type="SAM" id="Phobius"/>
    </source>
</evidence>
<comment type="caution">
    <text evidence="2">The sequence shown here is derived from an EMBL/GenBank/DDBJ whole genome shotgun (WGS) entry which is preliminary data.</text>
</comment>
<dbReference type="EMBL" id="JPRO01000015">
    <property type="protein sequence ID" value="KFF01742.1"/>
    <property type="molecule type" value="Genomic_DNA"/>
</dbReference>
<dbReference type="STRING" id="421531.IX38_16895"/>
<dbReference type="OrthoDB" id="998154at2"/>
<proteinExistence type="predicted"/>
<feature type="transmembrane region" description="Helical" evidence="1">
    <location>
        <begin position="69"/>
        <end position="91"/>
    </location>
</feature>
<keyword evidence="1" id="KW-0472">Membrane</keyword>
<protein>
    <submittedName>
        <fullName evidence="2">Uncharacterized protein</fullName>
    </submittedName>
</protein>
<sequence>MDRNTIKITVTVILVNLSIGNGILFLGGLNSFNEDVNYPLMIGMSVACIVFYILFFRYSKFENYNTFKLILTSVLSCMTILFIGNSLALMFKEPISEVIDNLPAAIFMGMMGIMIFFPVSLILGLLNFSIITYLKRRKTNEN</sequence>
<feature type="transmembrane region" description="Helical" evidence="1">
    <location>
        <begin position="12"/>
        <end position="32"/>
    </location>
</feature>
<dbReference type="RefSeq" id="WP_034706648.1">
    <property type="nucleotide sequence ID" value="NZ_JPRO01000015.1"/>
</dbReference>
<keyword evidence="3" id="KW-1185">Reference proteome</keyword>
<evidence type="ECO:0000313" key="2">
    <source>
        <dbReference type="EMBL" id="KFF01742.1"/>
    </source>
</evidence>
<dbReference type="AlphaFoldDB" id="A0A085ZBC8"/>
<dbReference type="Proteomes" id="UP000028703">
    <property type="component" value="Unassembled WGS sequence"/>
</dbReference>
<accession>A0A085ZBC8</accession>
<evidence type="ECO:0000313" key="3">
    <source>
        <dbReference type="Proteomes" id="UP000028703"/>
    </source>
</evidence>
<feature type="transmembrane region" description="Helical" evidence="1">
    <location>
        <begin position="103"/>
        <end position="128"/>
    </location>
</feature>
<keyword evidence="1" id="KW-1133">Transmembrane helix</keyword>
<organism evidence="2 3">
    <name type="scientific">Chryseobacterium luteum</name>
    <dbReference type="NCBI Taxonomy" id="421531"/>
    <lineage>
        <taxon>Bacteria</taxon>
        <taxon>Pseudomonadati</taxon>
        <taxon>Bacteroidota</taxon>
        <taxon>Flavobacteriia</taxon>
        <taxon>Flavobacteriales</taxon>
        <taxon>Weeksellaceae</taxon>
        <taxon>Chryseobacterium group</taxon>
        <taxon>Chryseobacterium</taxon>
    </lineage>
</organism>
<reference evidence="2 3" key="1">
    <citation type="submission" date="2014-07" db="EMBL/GenBank/DDBJ databases">
        <title>Genome of Chryseobacterium luteum DSM 18605.</title>
        <authorList>
            <person name="Stropko S.J."/>
            <person name="Pipes S.E."/>
            <person name="Newman J.D."/>
        </authorList>
    </citation>
    <scope>NUCLEOTIDE SEQUENCE [LARGE SCALE GENOMIC DNA]</scope>
    <source>
        <strain evidence="2 3">DSM 18605</strain>
    </source>
</reference>
<keyword evidence="1" id="KW-0812">Transmembrane</keyword>
<feature type="transmembrane region" description="Helical" evidence="1">
    <location>
        <begin position="38"/>
        <end position="57"/>
    </location>
</feature>